<proteinExistence type="predicted"/>
<evidence type="ECO:0000313" key="2">
    <source>
        <dbReference type="EMBL" id="KAF5730386.1"/>
    </source>
</evidence>
<feature type="region of interest" description="Disordered" evidence="1">
    <location>
        <begin position="1"/>
        <end position="21"/>
    </location>
</feature>
<dbReference type="EMBL" id="JAAARO010000020">
    <property type="protein sequence ID" value="KAF5730386.1"/>
    <property type="molecule type" value="Genomic_DNA"/>
</dbReference>
<reference evidence="2 3" key="1">
    <citation type="journal article" date="2020" name="Nat. Commun.">
        <title>Genome of Tripterygium wilfordii and identification of cytochrome P450 involved in triptolide biosynthesis.</title>
        <authorList>
            <person name="Tu L."/>
            <person name="Su P."/>
            <person name="Zhang Z."/>
            <person name="Gao L."/>
            <person name="Wang J."/>
            <person name="Hu T."/>
            <person name="Zhou J."/>
            <person name="Zhang Y."/>
            <person name="Zhao Y."/>
            <person name="Liu Y."/>
            <person name="Song Y."/>
            <person name="Tong Y."/>
            <person name="Lu Y."/>
            <person name="Yang J."/>
            <person name="Xu C."/>
            <person name="Jia M."/>
            <person name="Peters R.J."/>
            <person name="Huang L."/>
            <person name="Gao W."/>
        </authorList>
    </citation>
    <scope>NUCLEOTIDE SEQUENCE [LARGE SCALE GENOMIC DNA]</scope>
    <source>
        <strain evidence="3">cv. XIE 37</strain>
        <tissue evidence="2">Leaf</tissue>
    </source>
</reference>
<evidence type="ECO:0000313" key="3">
    <source>
        <dbReference type="Proteomes" id="UP000593562"/>
    </source>
</evidence>
<dbReference type="InParanoid" id="A0A7J7C9H2"/>
<comment type="caution">
    <text evidence="2">The sequence shown here is derived from an EMBL/GenBank/DDBJ whole genome shotgun (WGS) entry which is preliminary data.</text>
</comment>
<organism evidence="2 3">
    <name type="scientific">Tripterygium wilfordii</name>
    <name type="common">Thunder God vine</name>
    <dbReference type="NCBI Taxonomy" id="458696"/>
    <lineage>
        <taxon>Eukaryota</taxon>
        <taxon>Viridiplantae</taxon>
        <taxon>Streptophyta</taxon>
        <taxon>Embryophyta</taxon>
        <taxon>Tracheophyta</taxon>
        <taxon>Spermatophyta</taxon>
        <taxon>Magnoliopsida</taxon>
        <taxon>eudicotyledons</taxon>
        <taxon>Gunneridae</taxon>
        <taxon>Pentapetalae</taxon>
        <taxon>rosids</taxon>
        <taxon>fabids</taxon>
        <taxon>Celastrales</taxon>
        <taxon>Celastraceae</taxon>
        <taxon>Tripterygium</taxon>
    </lineage>
</organism>
<dbReference type="Proteomes" id="UP000593562">
    <property type="component" value="Unassembled WGS sequence"/>
</dbReference>
<accession>A0A7J7C9H2</accession>
<name>A0A7J7C9H2_TRIWF</name>
<feature type="compositionally biased region" description="Low complexity" evidence="1">
    <location>
        <begin position="89"/>
        <end position="99"/>
    </location>
</feature>
<protein>
    <submittedName>
        <fullName evidence="2">Uncharacterized protein</fullName>
    </submittedName>
</protein>
<sequence length="117" mass="12639">MNGKVSISKELNAKHTKGTTMGKRESWNCYLHAMLRNPSESWSPYFSGKVYNSGYMATGPGCFYAILTGGGGIVKVQGEKMGIQKRNKTSSSSIKKTFSGGRDSHQTHPTTASSSPN</sequence>
<evidence type="ECO:0000256" key="1">
    <source>
        <dbReference type="SAM" id="MobiDB-lite"/>
    </source>
</evidence>
<feature type="compositionally biased region" description="Polar residues" evidence="1">
    <location>
        <begin position="107"/>
        <end position="117"/>
    </location>
</feature>
<keyword evidence="3" id="KW-1185">Reference proteome</keyword>
<feature type="region of interest" description="Disordered" evidence="1">
    <location>
        <begin position="82"/>
        <end position="117"/>
    </location>
</feature>
<gene>
    <name evidence="2" type="ORF">HS088_TW20G00759</name>
</gene>
<dbReference type="AlphaFoldDB" id="A0A7J7C9H2"/>